<comment type="caution">
    <text evidence="5">The sequence shown here is derived from an EMBL/GenBank/DDBJ whole genome shotgun (WGS) entry which is preliminary data.</text>
</comment>
<dbReference type="RefSeq" id="WP_185668313.1">
    <property type="nucleotide sequence ID" value="NZ_CP162271.1"/>
</dbReference>
<gene>
    <name evidence="5" type="primary">yqgB</name>
    <name evidence="5" type="ORF">HII27_13275</name>
</gene>
<evidence type="ECO:0000256" key="1">
    <source>
        <dbReference type="ARBA" id="ARBA00004496"/>
    </source>
</evidence>
<dbReference type="Pfam" id="PF11036">
    <property type="entry name" value="YqgB"/>
    <property type="match status" value="1"/>
</dbReference>
<dbReference type="EMBL" id="JABBJF010000011">
    <property type="protein sequence ID" value="MBC1186683.1"/>
    <property type="molecule type" value="Genomic_DNA"/>
</dbReference>
<dbReference type="GeneID" id="98390084"/>
<evidence type="ECO:0000256" key="2">
    <source>
        <dbReference type="ARBA" id="ARBA00008499"/>
    </source>
</evidence>
<dbReference type="Proteomes" id="UP000607331">
    <property type="component" value="Unassembled WGS sequence"/>
</dbReference>
<name>A0ABR6RUI3_9ENTR</name>
<evidence type="ECO:0000256" key="3">
    <source>
        <dbReference type="ARBA" id="ARBA00018270"/>
    </source>
</evidence>
<dbReference type="InterPro" id="IPR020196">
    <property type="entry name" value="Uncharacterised_YqgB"/>
</dbReference>
<comment type="similarity">
    <text evidence="2">Belongs to the YqgB family.</text>
</comment>
<dbReference type="NCBIfam" id="NF033844">
    <property type="entry name" value="small_YqgB"/>
    <property type="match status" value="1"/>
</dbReference>
<reference evidence="5 6" key="1">
    <citation type="submission" date="2020-04" db="EMBL/GenBank/DDBJ databases">
        <title>The draft genome of Kluyvera sichuanensis strain SCKS090646.</title>
        <authorList>
            <person name="Wei L."/>
            <person name="Liu L."/>
            <person name="Feng Y."/>
            <person name="Zong Z."/>
        </authorList>
    </citation>
    <scope>NUCLEOTIDE SEQUENCE [LARGE SCALE GENOMIC DNA]</scope>
    <source>
        <strain evidence="5 6">090646</strain>
    </source>
</reference>
<organism evidence="5 6">
    <name type="scientific">Kluyvera sichuanensis</name>
    <dbReference type="NCBI Taxonomy" id="2725494"/>
    <lineage>
        <taxon>Bacteria</taxon>
        <taxon>Pseudomonadati</taxon>
        <taxon>Pseudomonadota</taxon>
        <taxon>Gammaproteobacteria</taxon>
        <taxon>Enterobacterales</taxon>
        <taxon>Enterobacteriaceae</taxon>
        <taxon>Kluyvera</taxon>
    </lineage>
</organism>
<keyword evidence="6" id="KW-1185">Reference proteome</keyword>
<proteinExistence type="inferred from homology"/>
<evidence type="ECO:0000313" key="6">
    <source>
        <dbReference type="Proteomes" id="UP000607331"/>
    </source>
</evidence>
<evidence type="ECO:0000313" key="5">
    <source>
        <dbReference type="EMBL" id="MBC1186683.1"/>
    </source>
</evidence>
<sequence>MNKKPVAQSERQQVLLPIQAVYGLLSQRHAAIVVNCFTLVINN</sequence>
<protein>
    <recommendedName>
        <fullName evidence="3">Uncharacterized protein YqgB</fullName>
    </recommendedName>
</protein>
<comment type="subcellular location">
    <subcellularLocation>
        <location evidence="1">Cytoplasm</location>
    </subcellularLocation>
</comment>
<keyword evidence="4" id="KW-0963">Cytoplasm</keyword>
<evidence type="ECO:0000256" key="4">
    <source>
        <dbReference type="ARBA" id="ARBA00022490"/>
    </source>
</evidence>
<accession>A0ABR6RUI3</accession>